<dbReference type="PANTHER" id="PTHR32432:SF3">
    <property type="entry name" value="ETHANOLAMINE UTILIZATION PROTEIN EUTJ"/>
    <property type="match status" value="1"/>
</dbReference>
<evidence type="ECO:0000313" key="1">
    <source>
        <dbReference type="EMBL" id="OGH89790.1"/>
    </source>
</evidence>
<dbReference type="InterPro" id="IPR043129">
    <property type="entry name" value="ATPase_NBD"/>
</dbReference>
<sequence>MLFFKPKSHLGIDLGAGGIKIVELQIEKKRPMLYTYGMTSQMQDVHRLFDVSIKKDIRLSASDQKVKVEAPLIDPDQIKKYAELLKAVCLASRTKAISATVSLPVSVVFHAVINLPLLKKEELDKVLRAEVKKLLPRPIDDMVLDYQMIKNAPESKTQRVLVNAVPKELVVFYTQVFKLAGIGLESLEPESIALERSLVGRDQSVAMIIDIGAERTNFYIIDQGYAITHHSTEIGGTRLNKILSSILGLNEDLVEQLKHDYFGSLLKKSSRGQMTKEKFFGLFSSIIDPIMKEIEYSFELYLKQSGNENKRPEKIILTGGGSSMPFLADIISDKFNIKCYVGDPWGRVVYQDGLKPALNKIGPRMSVAVGLALRKLV</sequence>
<dbReference type="PANTHER" id="PTHR32432">
    <property type="entry name" value="CELL DIVISION PROTEIN FTSA-RELATED"/>
    <property type="match status" value="1"/>
</dbReference>
<dbReference type="AlphaFoldDB" id="A0A1F6P128"/>
<protein>
    <recommendedName>
        <fullName evidence="3">SHS2 domain-containing protein</fullName>
    </recommendedName>
</protein>
<organism evidence="1 2">
    <name type="scientific">Candidatus Magasanikbacteria bacterium RIFOXYD2_FULL_36_9</name>
    <dbReference type="NCBI Taxonomy" id="1798707"/>
    <lineage>
        <taxon>Bacteria</taxon>
        <taxon>Candidatus Magasanikiibacteriota</taxon>
    </lineage>
</organism>
<name>A0A1F6P128_9BACT</name>
<dbReference type="NCBIfam" id="TIGR01175">
    <property type="entry name" value="pilM"/>
    <property type="match status" value="1"/>
</dbReference>
<accession>A0A1F6P128</accession>
<dbReference type="SUPFAM" id="SSF53067">
    <property type="entry name" value="Actin-like ATPase domain"/>
    <property type="match status" value="2"/>
</dbReference>
<dbReference type="Proteomes" id="UP000178490">
    <property type="component" value="Unassembled WGS sequence"/>
</dbReference>
<dbReference type="InterPro" id="IPR050696">
    <property type="entry name" value="FtsA/MreB"/>
</dbReference>
<dbReference type="Pfam" id="PF11104">
    <property type="entry name" value="PilM_2"/>
    <property type="match status" value="1"/>
</dbReference>
<evidence type="ECO:0008006" key="3">
    <source>
        <dbReference type="Google" id="ProtNLM"/>
    </source>
</evidence>
<evidence type="ECO:0000313" key="2">
    <source>
        <dbReference type="Proteomes" id="UP000178490"/>
    </source>
</evidence>
<dbReference type="Gene3D" id="3.30.420.40">
    <property type="match status" value="2"/>
</dbReference>
<comment type="caution">
    <text evidence="1">The sequence shown here is derived from an EMBL/GenBank/DDBJ whole genome shotgun (WGS) entry which is preliminary data.</text>
</comment>
<dbReference type="EMBL" id="MFRC01000025">
    <property type="protein sequence ID" value="OGH89790.1"/>
    <property type="molecule type" value="Genomic_DNA"/>
</dbReference>
<dbReference type="InterPro" id="IPR005883">
    <property type="entry name" value="PilM"/>
</dbReference>
<proteinExistence type="predicted"/>
<reference evidence="1 2" key="1">
    <citation type="journal article" date="2016" name="Nat. Commun.">
        <title>Thousands of microbial genomes shed light on interconnected biogeochemical processes in an aquifer system.</title>
        <authorList>
            <person name="Anantharaman K."/>
            <person name="Brown C.T."/>
            <person name="Hug L.A."/>
            <person name="Sharon I."/>
            <person name="Castelle C.J."/>
            <person name="Probst A.J."/>
            <person name="Thomas B.C."/>
            <person name="Singh A."/>
            <person name="Wilkins M.J."/>
            <person name="Karaoz U."/>
            <person name="Brodie E.L."/>
            <person name="Williams K.H."/>
            <person name="Hubbard S.S."/>
            <person name="Banfield J.F."/>
        </authorList>
    </citation>
    <scope>NUCLEOTIDE SEQUENCE [LARGE SCALE GENOMIC DNA]</scope>
</reference>
<gene>
    <name evidence="1" type="ORF">A2537_02310</name>
</gene>
<dbReference type="Gene3D" id="3.30.1490.300">
    <property type="match status" value="1"/>
</dbReference>
<dbReference type="CDD" id="cd24049">
    <property type="entry name" value="ASKHA_NBD_PilM"/>
    <property type="match status" value="1"/>
</dbReference>